<dbReference type="Gene3D" id="3.40.50.300">
    <property type="entry name" value="P-loop containing nucleotide triphosphate hydrolases"/>
    <property type="match status" value="1"/>
</dbReference>
<protein>
    <submittedName>
        <fullName evidence="1">ABC-type multidrug transport system fused ATPase/permease subunit</fullName>
    </submittedName>
</protein>
<evidence type="ECO:0000313" key="2">
    <source>
        <dbReference type="Proteomes" id="UP001519332"/>
    </source>
</evidence>
<dbReference type="Proteomes" id="UP001519332">
    <property type="component" value="Unassembled WGS sequence"/>
</dbReference>
<proteinExistence type="predicted"/>
<keyword evidence="2" id="KW-1185">Reference proteome</keyword>
<organism evidence="1 2">
    <name type="scientific">Kibdelosporangium banguiense</name>
    <dbReference type="NCBI Taxonomy" id="1365924"/>
    <lineage>
        <taxon>Bacteria</taxon>
        <taxon>Bacillati</taxon>
        <taxon>Actinomycetota</taxon>
        <taxon>Actinomycetes</taxon>
        <taxon>Pseudonocardiales</taxon>
        <taxon>Pseudonocardiaceae</taxon>
        <taxon>Kibdelosporangium</taxon>
    </lineage>
</organism>
<dbReference type="RefSeq" id="WP_209649145.1">
    <property type="nucleotide sequence ID" value="NZ_JAGINW010000001.1"/>
</dbReference>
<gene>
    <name evidence="1" type="ORF">JOF56_010462</name>
</gene>
<reference evidence="1 2" key="1">
    <citation type="submission" date="2021-03" db="EMBL/GenBank/DDBJ databases">
        <title>Sequencing the genomes of 1000 actinobacteria strains.</title>
        <authorList>
            <person name="Klenk H.-P."/>
        </authorList>
    </citation>
    <scope>NUCLEOTIDE SEQUENCE [LARGE SCALE GENOMIC DNA]</scope>
    <source>
        <strain evidence="1 2">DSM 46670</strain>
    </source>
</reference>
<dbReference type="InterPro" id="IPR027417">
    <property type="entry name" value="P-loop_NTPase"/>
</dbReference>
<dbReference type="PANTHER" id="PTHR43394">
    <property type="entry name" value="ATP-DEPENDENT PERMEASE MDL1, MITOCHONDRIAL"/>
    <property type="match status" value="1"/>
</dbReference>
<comment type="caution">
    <text evidence="1">The sequence shown here is derived from an EMBL/GenBank/DDBJ whole genome shotgun (WGS) entry which is preliminary data.</text>
</comment>
<sequence>MLLIAHRLSTVVSADRIVLLERGKVAATGTHDELLAGSPLYQELAASQLLVPEVVEQ</sequence>
<dbReference type="PANTHER" id="PTHR43394:SF1">
    <property type="entry name" value="ATP-BINDING CASSETTE SUB-FAMILY B MEMBER 10, MITOCHONDRIAL"/>
    <property type="match status" value="1"/>
</dbReference>
<evidence type="ECO:0000313" key="1">
    <source>
        <dbReference type="EMBL" id="MBP2330077.1"/>
    </source>
</evidence>
<dbReference type="InterPro" id="IPR039421">
    <property type="entry name" value="Type_1_exporter"/>
</dbReference>
<accession>A0ABS4U093</accession>
<dbReference type="SUPFAM" id="SSF52540">
    <property type="entry name" value="P-loop containing nucleoside triphosphate hydrolases"/>
    <property type="match status" value="1"/>
</dbReference>
<dbReference type="EMBL" id="JAGINW010000001">
    <property type="protein sequence ID" value="MBP2330077.1"/>
    <property type="molecule type" value="Genomic_DNA"/>
</dbReference>
<name>A0ABS4U093_9PSEU</name>